<protein>
    <recommendedName>
        <fullName evidence="3">Secreted protein</fullName>
    </recommendedName>
</protein>
<reference evidence="2" key="1">
    <citation type="submission" date="2022-08" db="UniProtKB">
        <authorList>
            <consortium name="EnsemblMetazoa"/>
        </authorList>
    </citation>
    <scope>IDENTIFICATION</scope>
</reference>
<name>A0A8W7PVB5_ANOCL</name>
<feature type="signal peptide" evidence="1">
    <location>
        <begin position="1"/>
        <end position="17"/>
    </location>
</feature>
<accession>A0A8W7PVB5</accession>
<evidence type="ECO:0000256" key="1">
    <source>
        <dbReference type="SAM" id="SignalP"/>
    </source>
</evidence>
<proteinExistence type="predicted"/>
<sequence>MLAWMRAISASTAPIASFLACAVCSSCCTVRRTWSSLACSSSMPFCSLARIRGGFCCSPYERYLGCGKNSAHGSATITLLRFCGTFSISLVNCIATLWCSVTRIVSMAALSISRFITTGSFTLIRFISRWVPSCSCTQPLRTSYSSFTNRPVKMVRFCRSGNSRLSNASSVRQSSCVETKNADRQPPRAVSTMPLHFLFRTSMYCPSGPRGISENLPCWCSWRMRATRAGMFVPYTASLLRGADSNCSSCFSMRVVSLCLAHRSWCFSSRASFTCAIVLSCSICRASFWIRVTRSDALRIPRSMAACFACTSCKVRRTVPYASFSATYSCFLLSISARYVSIVLSVFATNASRLRIRCSCSSIDVRSFFSSSSTAANCSSWSITLRQASFACSSLNSSPIRPADSRLDCFSSSTTISFDRYSRLFSFTTSTSRAFLAITAHSFSFCLMVSIWVAFEKNVYCLLSSESFSSERAKSWFSTQIGLSTWMLNASSIFCSSARLVDTVWPCSFFSLYDPPPDAFSVRSHMMRPP</sequence>
<dbReference type="Proteomes" id="UP000075882">
    <property type="component" value="Unassembled WGS sequence"/>
</dbReference>
<evidence type="ECO:0008006" key="3">
    <source>
        <dbReference type="Google" id="ProtNLM"/>
    </source>
</evidence>
<dbReference type="PROSITE" id="PS51257">
    <property type="entry name" value="PROKAR_LIPOPROTEIN"/>
    <property type="match status" value="1"/>
</dbReference>
<dbReference type="AlphaFoldDB" id="A0A8W7PVB5"/>
<evidence type="ECO:0000313" key="2">
    <source>
        <dbReference type="EnsemblMetazoa" id="ACOM037358-PA.1"/>
    </source>
</evidence>
<organism evidence="2">
    <name type="scientific">Anopheles coluzzii</name>
    <name type="common">African malaria mosquito</name>
    <dbReference type="NCBI Taxonomy" id="1518534"/>
    <lineage>
        <taxon>Eukaryota</taxon>
        <taxon>Metazoa</taxon>
        <taxon>Ecdysozoa</taxon>
        <taxon>Arthropoda</taxon>
        <taxon>Hexapoda</taxon>
        <taxon>Insecta</taxon>
        <taxon>Pterygota</taxon>
        <taxon>Neoptera</taxon>
        <taxon>Endopterygota</taxon>
        <taxon>Diptera</taxon>
        <taxon>Nematocera</taxon>
        <taxon>Culicoidea</taxon>
        <taxon>Culicidae</taxon>
        <taxon>Anophelinae</taxon>
        <taxon>Anopheles</taxon>
    </lineage>
</organism>
<keyword evidence="1" id="KW-0732">Signal</keyword>
<feature type="chain" id="PRO_5036497595" description="Secreted protein" evidence="1">
    <location>
        <begin position="18"/>
        <end position="530"/>
    </location>
</feature>
<dbReference type="EnsemblMetazoa" id="ACOM037358-RA">
    <property type="protein sequence ID" value="ACOM037358-PA.1"/>
    <property type="gene ID" value="ACOM037358"/>
</dbReference>